<name>A0A9W5IRN2_NEISU</name>
<evidence type="ECO:0000313" key="1">
    <source>
        <dbReference type="EMBL" id="EFC52368.1"/>
    </source>
</evidence>
<sequence length="69" mass="8092">MLFFFYINALKLFSDGLYQGSRVDVIIEIYNLSNYKNLLQNKDGLLNKIPYLVVLCFNSHHILCFMALQ</sequence>
<dbReference type="Proteomes" id="UP000004621">
    <property type="component" value="Unassembled WGS sequence"/>
</dbReference>
<comment type="caution">
    <text evidence="1">The sequence shown here is derived from an EMBL/GenBank/DDBJ whole genome shotgun (WGS) entry which is preliminary data.</text>
</comment>
<dbReference type="AlphaFoldDB" id="A0A9W5IRN2"/>
<protein>
    <submittedName>
        <fullName evidence="1">Uncharacterized protein</fullName>
    </submittedName>
</protein>
<reference evidence="1 2" key="1">
    <citation type="submission" date="2010-01" db="EMBL/GenBank/DDBJ databases">
        <authorList>
            <person name="Weinstock G."/>
            <person name="Sodergren E."/>
            <person name="Clifton S."/>
            <person name="Fulton L."/>
            <person name="Fulton B."/>
            <person name="Courtney L."/>
            <person name="Fronick C."/>
            <person name="Harrison M."/>
            <person name="Strong C."/>
            <person name="Farmer C."/>
            <person name="Delahaunty K."/>
            <person name="Markovic C."/>
            <person name="Hall O."/>
            <person name="Minx P."/>
            <person name="Tomlinson C."/>
            <person name="Mitreva M."/>
            <person name="Nelson J."/>
            <person name="Hou S."/>
            <person name="Wollam A."/>
            <person name="Pepin K.H."/>
            <person name="Johnson M."/>
            <person name="Bhonagiri V."/>
            <person name="Nash W.E."/>
            <person name="Warren W."/>
            <person name="Chinwalla A."/>
            <person name="Mardis E.R."/>
            <person name="Wilson R.K."/>
        </authorList>
    </citation>
    <scope>NUCLEOTIDE SEQUENCE [LARGE SCALE GENOMIC DNA]</scope>
    <source>
        <strain evidence="1 2">NJ9703</strain>
    </source>
</reference>
<organism evidence="1 2">
    <name type="scientific">Neisseria subflava NJ9703</name>
    <dbReference type="NCBI Taxonomy" id="546268"/>
    <lineage>
        <taxon>Bacteria</taxon>
        <taxon>Pseudomonadati</taxon>
        <taxon>Pseudomonadota</taxon>
        <taxon>Betaproteobacteria</taxon>
        <taxon>Neisseriales</taxon>
        <taxon>Neisseriaceae</taxon>
        <taxon>Neisseria</taxon>
    </lineage>
</organism>
<accession>A0A9W5IRN2</accession>
<gene>
    <name evidence="1" type="ORF">NEISUBOT_04114</name>
</gene>
<dbReference type="EMBL" id="ACEO02000004">
    <property type="protein sequence ID" value="EFC52368.1"/>
    <property type="molecule type" value="Genomic_DNA"/>
</dbReference>
<evidence type="ECO:0000313" key="2">
    <source>
        <dbReference type="Proteomes" id="UP000004621"/>
    </source>
</evidence>
<proteinExistence type="predicted"/>